<evidence type="ECO:0000313" key="5">
    <source>
        <dbReference type="EMBL" id="WPU63587.1"/>
    </source>
</evidence>
<dbReference type="PANTHER" id="PTHR21432">
    <property type="entry name" value="ACETYL-COA HYDROLASE-RELATED"/>
    <property type="match status" value="1"/>
</dbReference>
<dbReference type="GO" id="GO:0006083">
    <property type="term" value="P:acetate metabolic process"/>
    <property type="evidence" value="ECO:0007669"/>
    <property type="project" value="InterPro"/>
</dbReference>
<name>A0AAX4HK59_9BACT</name>
<dbReference type="Pfam" id="PF02550">
    <property type="entry name" value="AcetylCoA_hydro"/>
    <property type="match status" value="1"/>
</dbReference>
<keyword evidence="6" id="KW-1185">Reference proteome</keyword>
<comment type="similarity">
    <text evidence="1">Belongs to the acetyl-CoA hydrolase/transferase family.</text>
</comment>
<organism evidence="5 6">
    <name type="scientific">Peredibacter starrii</name>
    <dbReference type="NCBI Taxonomy" id="28202"/>
    <lineage>
        <taxon>Bacteria</taxon>
        <taxon>Pseudomonadati</taxon>
        <taxon>Bdellovibrionota</taxon>
        <taxon>Bacteriovoracia</taxon>
        <taxon>Bacteriovoracales</taxon>
        <taxon>Bacteriovoracaceae</taxon>
        <taxon>Peredibacter</taxon>
    </lineage>
</organism>
<accession>A0AAX4HK59</accession>
<sequence length="428" mass="46799">MKICNTTREVLSAIDSNQTVFVHAGAATPQFLLDGLLEEAPRLTNVELLHLHTEGDAAYAKPEYKKSFRVTNLFVGSNVRPYMDYDRIDYLPCFLSEMPELIRSGAKKVDVALIQVSPPDKHGFVSLGVSVDTAKAAVESAKIVIAQINPRMPRVHGDGMVHINNINYAIEHSTELYSPKPKILTEVEKQIGKNVASLVEDGATLQFGIGAIPDAVCAELVGHKHLGLHTEMWSDGAFELVKKGVIDNSLKKFHRGKVTSAFLIGSRSMYDFVDDNMTVLNLESGYINFPINIMRNPKVTAINSAVEIDLTGQVCADSVGSRIISGVGGQVDFLRAAALSTGGKPILALTSTSKNGHSRIKTVLNTGAGVVTTRAHVHYVVTEYGVVNLYGKSLHERARLLIQIAHPDHRENLEKELFALNQSRIINR</sequence>
<dbReference type="AlphaFoldDB" id="A0AAX4HK59"/>
<proteinExistence type="inferred from homology"/>
<dbReference type="Gene3D" id="3.40.1080.10">
    <property type="entry name" value="Glutaconate Coenzyme A-transferase"/>
    <property type="match status" value="1"/>
</dbReference>
<reference evidence="5 6" key="1">
    <citation type="submission" date="2023-11" db="EMBL/GenBank/DDBJ databases">
        <title>Peredibacter starrii A3.12.</title>
        <authorList>
            <person name="Mitchell R.J."/>
        </authorList>
    </citation>
    <scope>NUCLEOTIDE SEQUENCE [LARGE SCALE GENOMIC DNA]</scope>
    <source>
        <strain evidence="5 6">A3.12</strain>
    </source>
</reference>
<protein>
    <submittedName>
        <fullName evidence="5">Acetyl-CoA hydrolase/transferase C-terminal domain-containing protein</fullName>
    </submittedName>
</protein>
<dbReference type="Gene3D" id="3.40.1080.20">
    <property type="entry name" value="Acetyl-CoA hydrolase/transferase C-terminal domain"/>
    <property type="match status" value="1"/>
</dbReference>
<dbReference type="RefSeq" id="WP_321390561.1">
    <property type="nucleotide sequence ID" value="NZ_CP139487.1"/>
</dbReference>
<dbReference type="SUPFAM" id="SSF100950">
    <property type="entry name" value="NagB/RpiA/CoA transferase-like"/>
    <property type="match status" value="2"/>
</dbReference>
<evidence type="ECO:0000259" key="3">
    <source>
        <dbReference type="Pfam" id="PF02550"/>
    </source>
</evidence>
<dbReference type="GO" id="GO:0008775">
    <property type="term" value="F:acetate CoA-transferase activity"/>
    <property type="evidence" value="ECO:0007669"/>
    <property type="project" value="InterPro"/>
</dbReference>
<evidence type="ECO:0000256" key="1">
    <source>
        <dbReference type="ARBA" id="ARBA00009632"/>
    </source>
</evidence>
<feature type="domain" description="Acetyl-CoA hydrolase/transferase N-terminal" evidence="3">
    <location>
        <begin position="23"/>
        <end position="173"/>
    </location>
</feature>
<keyword evidence="2" id="KW-0808">Transferase</keyword>
<dbReference type="Proteomes" id="UP001324634">
    <property type="component" value="Chromosome"/>
</dbReference>
<dbReference type="GO" id="GO:0016787">
    <property type="term" value="F:hydrolase activity"/>
    <property type="evidence" value="ECO:0007669"/>
    <property type="project" value="UniProtKB-KW"/>
</dbReference>
<dbReference type="Pfam" id="PF13336">
    <property type="entry name" value="AcetylCoA_hyd_C"/>
    <property type="match status" value="1"/>
</dbReference>
<dbReference type="EMBL" id="CP139487">
    <property type="protein sequence ID" value="WPU63587.1"/>
    <property type="molecule type" value="Genomic_DNA"/>
</dbReference>
<evidence type="ECO:0000259" key="4">
    <source>
        <dbReference type="Pfam" id="PF13336"/>
    </source>
</evidence>
<feature type="domain" description="Acetyl-CoA hydrolase/transferase C-terminal" evidence="4">
    <location>
        <begin position="265"/>
        <end position="416"/>
    </location>
</feature>
<dbReference type="InterPro" id="IPR003702">
    <property type="entry name" value="ActCoA_hydro_N"/>
</dbReference>
<dbReference type="Gene3D" id="3.30.750.70">
    <property type="entry name" value="4-hydroxybutyrate coenzyme like domains"/>
    <property type="match status" value="1"/>
</dbReference>
<dbReference type="InterPro" id="IPR037171">
    <property type="entry name" value="NagB/RpiA_transferase-like"/>
</dbReference>
<keyword evidence="5" id="KW-0378">Hydrolase</keyword>
<dbReference type="InterPro" id="IPR038460">
    <property type="entry name" value="AcetylCoA_hyd_C_sf"/>
</dbReference>
<dbReference type="InterPro" id="IPR046433">
    <property type="entry name" value="ActCoA_hydro"/>
</dbReference>
<evidence type="ECO:0000313" key="6">
    <source>
        <dbReference type="Proteomes" id="UP001324634"/>
    </source>
</evidence>
<gene>
    <name evidence="5" type="ORF">SOO65_12895</name>
</gene>
<evidence type="ECO:0000256" key="2">
    <source>
        <dbReference type="ARBA" id="ARBA00022679"/>
    </source>
</evidence>
<dbReference type="InterPro" id="IPR026888">
    <property type="entry name" value="AcetylCoA_hyd_C"/>
</dbReference>
<dbReference type="PANTHER" id="PTHR21432:SF20">
    <property type="entry name" value="ACETYL-COA HYDROLASE"/>
    <property type="match status" value="1"/>
</dbReference>
<dbReference type="KEGG" id="psti:SOO65_12895"/>